<gene>
    <name evidence="1" type="ORF">GJ698_22185</name>
</gene>
<protein>
    <submittedName>
        <fullName evidence="1">Phage head closure protein</fullName>
    </submittedName>
</protein>
<dbReference type="RefSeq" id="WP_154360039.1">
    <property type="nucleotide sequence ID" value="NZ_WKJL01000019.1"/>
</dbReference>
<dbReference type="InterPro" id="IPR038666">
    <property type="entry name" value="SSP1_head-tail_sf"/>
</dbReference>
<comment type="caution">
    <text evidence="1">The sequence shown here is derived from an EMBL/GenBank/DDBJ whole genome shotgun (WGS) entry which is preliminary data.</text>
</comment>
<evidence type="ECO:0000313" key="1">
    <source>
        <dbReference type="EMBL" id="MRW86784.1"/>
    </source>
</evidence>
<dbReference type="Pfam" id="PF05521">
    <property type="entry name" value="Phage_HCP"/>
    <property type="match status" value="1"/>
</dbReference>
<organism evidence="1 2">
    <name type="scientific">Duganella aquatilis</name>
    <dbReference type="NCBI Taxonomy" id="2666082"/>
    <lineage>
        <taxon>Bacteria</taxon>
        <taxon>Pseudomonadati</taxon>
        <taxon>Pseudomonadota</taxon>
        <taxon>Betaproteobacteria</taxon>
        <taxon>Burkholderiales</taxon>
        <taxon>Oxalobacteraceae</taxon>
        <taxon>Telluria group</taxon>
        <taxon>Duganella</taxon>
    </lineage>
</organism>
<keyword evidence="2" id="KW-1185">Reference proteome</keyword>
<evidence type="ECO:0000313" key="2">
    <source>
        <dbReference type="Proteomes" id="UP000439986"/>
    </source>
</evidence>
<dbReference type="Gene3D" id="2.40.10.270">
    <property type="entry name" value="Bacteriophage SPP1 head-tail adaptor protein"/>
    <property type="match status" value="1"/>
</dbReference>
<accession>A0A844DFG8</accession>
<reference evidence="1 2" key="1">
    <citation type="submission" date="2019-11" db="EMBL/GenBank/DDBJ databases">
        <title>Novel species isolated from a subtropical stream in China.</title>
        <authorList>
            <person name="Lu H."/>
        </authorList>
    </citation>
    <scope>NUCLEOTIDE SEQUENCE [LARGE SCALE GENOMIC DNA]</scope>
    <source>
        <strain evidence="1 2">FT26W</strain>
    </source>
</reference>
<dbReference type="EMBL" id="WKJL01000019">
    <property type="protein sequence ID" value="MRW86784.1"/>
    <property type="molecule type" value="Genomic_DNA"/>
</dbReference>
<dbReference type="Proteomes" id="UP000439986">
    <property type="component" value="Unassembled WGS sequence"/>
</dbReference>
<sequence length="107" mass="11771">MAAFSITLNRRVQLMKPGGSDELGQPDPNASTLIGPAWANIRNMKGAEAVRAGAMSASVHCSIRLRFREDLAEGMQVIHGNTRYTIRSVLPDEEKRRHVDLVCEVSP</sequence>
<proteinExistence type="predicted"/>
<name>A0A844DFG8_9BURK</name>
<dbReference type="InterPro" id="IPR008767">
    <property type="entry name" value="Phage_SPP1_head-tail_adaptor"/>
</dbReference>
<dbReference type="AlphaFoldDB" id="A0A844DFG8"/>
<dbReference type="NCBIfam" id="TIGR01563">
    <property type="entry name" value="gp16_SPP1"/>
    <property type="match status" value="1"/>
</dbReference>